<sequence length="63" mass="6579">MDKIENRVLGRVLAVEELNDVSGGWTLASAGDTNKSQDTGAYTVDTNILIDVIISPASSGSGR</sequence>
<evidence type="ECO:0000313" key="2">
    <source>
        <dbReference type="Proteomes" id="UP001499959"/>
    </source>
</evidence>
<organism evidence="1 2">
    <name type="scientific">Lysobacter hankyongensis</name>
    <dbReference type="NCBI Taxonomy" id="1176535"/>
    <lineage>
        <taxon>Bacteria</taxon>
        <taxon>Pseudomonadati</taxon>
        <taxon>Pseudomonadota</taxon>
        <taxon>Gammaproteobacteria</taxon>
        <taxon>Lysobacterales</taxon>
        <taxon>Lysobacteraceae</taxon>
        <taxon>Lysobacter</taxon>
    </lineage>
</organism>
<protein>
    <submittedName>
        <fullName evidence="1">Uncharacterized protein</fullName>
    </submittedName>
</protein>
<name>A0ABP9B027_9GAMM</name>
<dbReference type="RefSeq" id="WP_345302303.1">
    <property type="nucleotide sequence ID" value="NZ_BAABJE010000002.1"/>
</dbReference>
<reference evidence="2" key="1">
    <citation type="journal article" date="2019" name="Int. J. Syst. Evol. Microbiol.">
        <title>The Global Catalogue of Microorganisms (GCM) 10K type strain sequencing project: providing services to taxonomists for standard genome sequencing and annotation.</title>
        <authorList>
            <consortium name="The Broad Institute Genomics Platform"/>
            <consortium name="The Broad Institute Genome Sequencing Center for Infectious Disease"/>
            <person name="Wu L."/>
            <person name="Ma J."/>
        </authorList>
    </citation>
    <scope>NUCLEOTIDE SEQUENCE [LARGE SCALE GENOMIC DNA]</scope>
    <source>
        <strain evidence="2">JCM 18204</strain>
    </source>
</reference>
<gene>
    <name evidence="1" type="ORF">GCM10023307_11050</name>
</gene>
<comment type="caution">
    <text evidence="1">The sequence shown here is derived from an EMBL/GenBank/DDBJ whole genome shotgun (WGS) entry which is preliminary data.</text>
</comment>
<dbReference type="Proteomes" id="UP001499959">
    <property type="component" value="Unassembled WGS sequence"/>
</dbReference>
<accession>A0ABP9B027</accession>
<proteinExistence type="predicted"/>
<keyword evidence="2" id="KW-1185">Reference proteome</keyword>
<evidence type="ECO:0000313" key="1">
    <source>
        <dbReference type="EMBL" id="GAA4787733.1"/>
    </source>
</evidence>
<dbReference type="EMBL" id="BAABJE010000002">
    <property type="protein sequence ID" value="GAA4787733.1"/>
    <property type="molecule type" value="Genomic_DNA"/>
</dbReference>